<evidence type="ECO:0000259" key="2">
    <source>
        <dbReference type="Pfam" id="PF01464"/>
    </source>
</evidence>
<evidence type="ECO:0000313" key="4">
    <source>
        <dbReference type="Proteomes" id="UP000260665"/>
    </source>
</evidence>
<comment type="caution">
    <text evidence="3">The sequence shown here is derived from an EMBL/GenBank/DDBJ whole genome shotgun (WGS) entry which is preliminary data.</text>
</comment>
<dbReference type="InterPro" id="IPR008258">
    <property type="entry name" value="Transglycosylase_SLT_dom_1"/>
</dbReference>
<dbReference type="GO" id="GO:0000270">
    <property type="term" value="P:peptidoglycan metabolic process"/>
    <property type="evidence" value="ECO:0007669"/>
    <property type="project" value="InterPro"/>
</dbReference>
<dbReference type="OrthoDB" id="9815002at2"/>
<dbReference type="GO" id="GO:0008933">
    <property type="term" value="F:peptidoglycan lytic transglycosylase activity"/>
    <property type="evidence" value="ECO:0007669"/>
    <property type="project" value="InterPro"/>
</dbReference>
<dbReference type="PANTHER" id="PTHR37423">
    <property type="entry name" value="SOLUBLE LYTIC MUREIN TRANSGLYCOSYLASE-RELATED"/>
    <property type="match status" value="1"/>
</dbReference>
<protein>
    <recommendedName>
        <fullName evidence="2">Transglycosylase SLT domain-containing protein</fullName>
    </recommendedName>
</protein>
<dbReference type="Gene3D" id="1.10.530.10">
    <property type="match status" value="1"/>
</dbReference>
<dbReference type="PROSITE" id="PS00922">
    <property type="entry name" value="TRANSGLYCOSYLASE"/>
    <property type="match status" value="1"/>
</dbReference>
<gene>
    <name evidence="3" type="ORF">DIC66_18415</name>
</gene>
<dbReference type="PANTHER" id="PTHR37423:SF2">
    <property type="entry name" value="MEMBRANE-BOUND LYTIC MUREIN TRANSGLYCOSYLASE C"/>
    <property type="match status" value="1"/>
</dbReference>
<organism evidence="3 4">
    <name type="scientific">Rhodoferax lacus</name>
    <dbReference type="NCBI Taxonomy" id="2184758"/>
    <lineage>
        <taxon>Bacteria</taxon>
        <taxon>Pseudomonadati</taxon>
        <taxon>Pseudomonadota</taxon>
        <taxon>Betaproteobacteria</taxon>
        <taxon>Burkholderiales</taxon>
        <taxon>Comamonadaceae</taxon>
        <taxon>Rhodoferax</taxon>
    </lineage>
</organism>
<dbReference type="InterPro" id="IPR023346">
    <property type="entry name" value="Lysozyme-like_dom_sf"/>
</dbReference>
<dbReference type="Pfam" id="PF01464">
    <property type="entry name" value="SLT"/>
    <property type="match status" value="1"/>
</dbReference>
<dbReference type="AlphaFoldDB" id="A0A3E1R7Y1"/>
<feature type="domain" description="Transglycosylase SLT" evidence="2">
    <location>
        <begin position="65"/>
        <end position="177"/>
    </location>
</feature>
<dbReference type="GO" id="GO:0016020">
    <property type="term" value="C:membrane"/>
    <property type="evidence" value="ECO:0007669"/>
    <property type="project" value="InterPro"/>
</dbReference>
<dbReference type="CDD" id="cd16896">
    <property type="entry name" value="LT_Slt70-like"/>
    <property type="match status" value="1"/>
</dbReference>
<keyword evidence="4" id="KW-1185">Reference proteome</keyword>
<evidence type="ECO:0000256" key="1">
    <source>
        <dbReference type="ARBA" id="ARBA00007734"/>
    </source>
</evidence>
<dbReference type="EMBL" id="QFZK01000016">
    <property type="protein sequence ID" value="RFO95464.1"/>
    <property type="molecule type" value="Genomic_DNA"/>
</dbReference>
<reference evidence="3 4" key="1">
    <citation type="submission" date="2018-05" db="EMBL/GenBank/DDBJ databases">
        <title>Rhodoferax soyangensis sp.nov., isolated from an oligotrophic freshwater lake.</title>
        <authorList>
            <person name="Park M."/>
        </authorList>
    </citation>
    <scope>NUCLEOTIDE SEQUENCE [LARGE SCALE GENOMIC DNA]</scope>
    <source>
        <strain evidence="3 4">IMCC26218</strain>
    </source>
</reference>
<evidence type="ECO:0000313" key="3">
    <source>
        <dbReference type="EMBL" id="RFO95464.1"/>
    </source>
</evidence>
<dbReference type="RefSeq" id="WP_117179612.1">
    <property type="nucleotide sequence ID" value="NZ_QFZK01000016.1"/>
</dbReference>
<accession>A0A3E1R7Y1</accession>
<comment type="similarity">
    <text evidence="1">Belongs to the transglycosylase Slt family.</text>
</comment>
<proteinExistence type="inferred from homology"/>
<sequence>MNAALRRSLGRAWVLALLVPGLVWADEVAESVPAPLAPVSVQALEAEAEATAAAATSSVPWYQHIKQAARAYGVDVHLLQAVVAVESNFDANAVSRSGAIGLMQIMPATAAGYIGLRGTSQSLRLQLQDPSINVHAGALYLRDLLDTFSSRVDLALAAYNAGSGNVRKAGNRVPKNGETPQFVSKVTSLYSSLKAAAQSAEAKAANAVKASEEAVLSPGQPVFAPQ</sequence>
<dbReference type="SUPFAM" id="SSF53955">
    <property type="entry name" value="Lysozyme-like"/>
    <property type="match status" value="1"/>
</dbReference>
<name>A0A3E1R7Y1_9BURK</name>
<dbReference type="InterPro" id="IPR000189">
    <property type="entry name" value="Transglyc_AS"/>
</dbReference>
<dbReference type="Proteomes" id="UP000260665">
    <property type="component" value="Unassembled WGS sequence"/>
</dbReference>